<gene>
    <name evidence="1" type="ORF">SNAT2548_LOCUS3990</name>
</gene>
<dbReference type="Proteomes" id="UP000604046">
    <property type="component" value="Unassembled WGS sequence"/>
</dbReference>
<evidence type="ECO:0000313" key="1">
    <source>
        <dbReference type="EMBL" id="CAE7033320.1"/>
    </source>
</evidence>
<keyword evidence="2" id="KW-1185">Reference proteome</keyword>
<dbReference type="EMBL" id="CAJNDS010000244">
    <property type="protein sequence ID" value="CAE7033320.1"/>
    <property type="molecule type" value="Genomic_DNA"/>
</dbReference>
<sequence>MLEELGDSKAFIDITLHPALLLSKLSKWEAQDLVPASLLDSLWCTFVDQGLELLSTTLKTPLPERVEGELKKCRHSKHFILVLKDAADASGSLSNIDGQIMQLLCRLLRALIIGLAEDVLQDLWDRLMVSVFLVGSNL</sequence>
<name>A0A812IHR3_9DINO</name>
<dbReference type="AlphaFoldDB" id="A0A812IHR3"/>
<organism evidence="1 2">
    <name type="scientific">Symbiodinium natans</name>
    <dbReference type="NCBI Taxonomy" id="878477"/>
    <lineage>
        <taxon>Eukaryota</taxon>
        <taxon>Sar</taxon>
        <taxon>Alveolata</taxon>
        <taxon>Dinophyceae</taxon>
        <taxon>Suessiales</taxon>
        <taxon>Symbiodiniaceae</taxon>
        <taxon>Symbiodinium</taxon>
    </lineage>
</organism>
<reference evidence="1" key="1">
    <citation type="submission" date="2021-02" db="EMBL/GenBank/DDBJ databases">
        <authorList>
            <person name="Dougan E. K."/>
            <person name="Rhodes N."/>
            <person name="Thang M."/>
            <person name="Chan C."/>
        </authorList>
    </citation>
    <scope>NUCLEOTIDE SEQUENCE</scope>
</reference>
<accession>A0A812IHR3</accession>
<comment type="caution">
    <text evidence="1">The sequence shown here is derived from an EMBL/GenBank/DDBJ whole genome shotgun (WGS) entry which is preliminary data.</text>
</comment>
<evidence type="ECO:0000313" key="2">
    <source>
        <dbReference type="Proteomes" id="UP000604046"/>
    </source>
</evidence>
<proteinExistence type="predicted"/>
<protein>
    <submittedName>
        <fullName evidence="1">Uncharacterized protein</fullName>
    </submittedName>
</protein>